<keyword evidence="4" id="KW-0663">Pyridoxal phosphate</keyword>
<evidence type="ECO:0000313" key="6">
    <source>
        <dbReference type="EMBL" id="NBD26134.1"/>
    </source>
</evidence>
<dbReference type="Gene3D" id="3.40.640.10">
    <property type="entry name" value="Type I PLP-dependent aspartate aminotransferase-like (Major domain)"/>
    <property type="match status" value="1"/>
</dbReference>
<name>A0ABW9XTZ6_9BACL</name>
<comment type="caution">
    <text evidence="6">The sequence shown here is derived from an EMBL/GenBank/DDBJ whole genome shotgun (WGS) entry which is preliminary data.</text>
</comment>
<reference evidence="6 7" key="1">
    <citation type="submission" date="2020-01" db="EMBL/GenBank/DDBJ databases">
        <title>Paenibacillus soybeanensis sp. nov. isolated from the nodules of soybean (Glycine max(L.) Merr).</title>
        <authorList>
            <person name="Wang H."/>
        </authorList>
    </citation>
    <scope>NUCLEOTIDE SEQUENCE [LARGE SCALE GENOMIC DNA]</scope>
    <source>
        <strain evidence="6 7">T1</strain>
    </source>
</reference>
<dbReference type="GO" id="GO:0008483">
    <property type="term" value="F:transaminase activity"/>
    <property type="evidence" value="ECO:0007669"/>
    <property type="project" value="UniProtKB-KW"/>
</dbReference>
<evidence type="ECO:0000256" key="1">
    <source>
        <dbReference type="ARBA" id="ARBA00001933"/>
    </source>
</evidence>
<sequence length="397" mass="43007">MKNRLARRALRSGEASLSEMLALPGQPISFAGDLPAEGGISPAVIEQARERAAGGGDARLRSLPPQGIPALRELLAKRMAGKGIQTEPSEILLTANPERTVRIIIEALLTPGDSALVETPSHPAILRALRASGIEILQAPCDREGMLIAEAERLIEEHRPKLIHAMPALGNPASTSWSAPRREALLALSRRHGIVVLEEDSYGDLLYKESDSRPSLYAMDRETGGNGVICVSTFAAALSPQLRTGWAVAGTALIDKLLEAEAEAKAAPEFARDQETLLQLLLHHDIEDDLRKISMSYMERMNQLQALLRKHDGVGLAWEAPIGGMFLWLTLPEGLDAEALLRCASAKGVTFDPGISFYASDAPRNRLRLSIAHASGKRLEEGIDRLAEAINEFLART</sequence>
<protein>
    <submittedName>
        <fullName evidence="6">Aminotransferase class I/II-fold pyridoxal phosphate-dependent enzyme</fullName>
    </submittedName>
</protein>
<keyword evidence="2 6" id="KW-0032">Aminotransferase</keyword>
<dbReference type="EMBL" id="JAAAMV010000018">
    <property type="protein sequence ID" value="NBD26134.1"/>
    <property type="molecule type" value="Genomic_DNA"/>
</dbReference>
<evidence type="ECO:0000313" key="7">
    <source>
        <dbReference type="Proteomes" id="UP000665561"/>
    </source>
</evidence>
<keyword evidence="7" id="KW-1185">Reference proteome</keyword>
<feature type="domain" description="Aminotransferase class I/classII large" evidence="5">
    <location>
        <begin position="40"/>
        <end position="386"/>
    </location>
</feature>
<gene>
    <name evidence="6" type="ORF">GT019_19850</name>
</gene>
<dbReference type="PANTHER" id="PTHR42790:SF19">
    <property type="entry name" value="KYNURENINE_ALPHA-AMINOADIPATE AMINOTRANSFERASE, MITOCHONDRIAL"/>
    <property type="match status" value="1"/>
</dbReference>
<keyword evidence="3" id="KW-0808">Transferase</keyword>
<organism evidence="6 7">
    <name type="scientific">Paenibacillus glycinis</name>
    <dbReference type="NCBI Taxonomy" id="2697035"/>
    <lineage>
        <taxon>Bacteria</taxon>
        <taxon>Bacillati</taxon>
        <taxon>Bacillota</taxon>
        <taxon>Bacilli</taxon>
        <taxon>Bacillales</taxon>
        <taxon>Paenibacillaceae</taxon>
        <taxon>Paenibacillus</taxon>
    </lineage>
</organism>
<dbReference type="Pfam" id="PF00155">
    <property type="entry name" value="Aminotran_1_2"/>
    <property type="match status" value="1"/>
</dbReference>
<evidence type="ECO:0000256" key="3">
    <source>
        <dbReference type="ARBA" id="ARBA00022679"/>
    </source>
</evidence>
<dbReference type="Gene3D" id="3.90.1150.10">
    <property type="entry name" value="Aspartate Aminotransferase, domain 1"/>
    <property type="match status" value="1"/>
</dbReference>
<dbReference type="InterPro" id="IPR004839">
    <property type="entry name" value="Aminotransferase_I/II_large"/>
</dbReference>
<evidence type="ECO:0000256" key="4">
    <source>
        <dbReference type="ARBA" id="ARBA00022898"/>
    </source>
</evidence>
<dbReference type="InterPro" id="IPR015424">
    <property type="entry name" value="PyrdxlP-dep_Trfase"/>
</dbReference>
<dbReference type="InterPro" id="IPR015422">
    <property type="entry name" value="PyrdxlP-dep_Trfase_small"/>
</dbReference>
<evidence type="ECO:0000259" key="5">
    <source>
        <dbReference type="Pfam" id="PF00155"/>
    </source>
</evidence>
<proteinExistence type="predicted"/>
<dbReference type="CDD" id="cd00609">
    <property type="entry name" value="AAT_like"/>
    <property type="match status" value="1"/>
</dbReference>
<comment type="cofactor">
    <cofactor evidence="1">
        <name>pyridoxal 5'-phosphate</name>
        <dbReference type="ChEBI" id="CHEBI:597326"/>
    </cofactor>
</comment>
<accession>A0ABW9XTZ6</accession>
<dbReference type="PANTHER" id="PTHR42790">
    <property type="entry name" value="AMINOTRANSFERASE"/>
    <property type="match status" value="1"/>
</dbReference>
<dbReference type="RefSeq" id="WP_161744931.1">
    <property type="nucleotide sequence ID" value="NZ_JAAAMV010000018.1"/>
</dbReference>
<dbReference type="InterPro" id="IPR050859">
    <property type="entry name" value="Class-I_PLP-dep_aminotransf"/>
</dbReference>
<evidence type="ECO:0000256" key="2">
    <source>
        <dbReference type="ARBA" id="ARBA00022576"/>
    </source>
</evidence>
<dbReference type="Proteomes" id="UP000665561">
    <property type="component" value="Unassembled WGS sequence"/>
</dbReference>
<dbReference type="InterPro" id="IPR015421">
    <property type="entry name" value="PyrdxlP-dep_Trfase_major"/>
</dbReference>
<dbReference type="SUPFAM" id="SSF53383">
    <property type="entry name" value="PLP-dependent transferases"/>
    <property type="match status" value="1"/>
</dbReference>